<comment type="catalytic activity">
    <reaction evidence="38">
        <text>P(1),P(5)-bis(5'-adenosyl) pentaphosphate + H2O = adenosine 5'-tetraphosphate + AMP + 2 H(+)</text>
        <dbReference type="Rhea" id="RHEA:32051"/>
        <dbReference type="ChEBI" id="CHEBI:15377"/>
        <dbReference type="ChEBI" id="CHEBI:15378"/>
        <dbReference type="ChEBI" id="CHEBI:58450"/>
        <dbReference type="ChEBI" id="CHEBI:62041"/>
        <dbReference type="ChEBI" id="CHEBI:456215"/>
    </reaction>
    <physiologicalReaction direction="left-to-right" evidence="38">
        <dbReference type="Rhea" id="RHEA:32052"/>
    </physiologicalReaction>
</comment>
<comment type="subunit">
    <text evidence="5">Monomer and homodimer.</text>
</comment>
<evidence type="ECO:0000256" key="35">
    <source>
        <dbReference type="ARBA" id="ARBA00048215"/>
    </source>
</evidence>
<organism evidence="41 42">
    <name type="scientific">Bos mutus</name>
    <name type="common">wild yak</name>
    <dbReference type="NCBI Taxonomy" id="72004"/>
    <lineage>
        <taxon>Eukaryota</taxon>
        <taxon>Metazoa</taxon>
        <taxon>Chordata</taxon>
        <taxon>Craniata</taxon>
        <taxon>Vertebrata</taxon>
        <taxon>Euteleostomi</taxon>
        <taxon>Mammalia</taxon>
        <taxon>Eutheria</taxon>
        <taxon>Laurasiatheria</taxon>
        <taxon>Artiodactyla</taxon>
        <taxon>Ruminantia</taxon>
        <taxon>Pecora</taxon>
        <taxon>Bovidae</taxon>
        <taxon>Bovinae</taxon>
        <taxon>Bos</taxon>
    </lineage>
</organism>
<comment type="catalytic activity">
    <reaction evidence="26">
        <text>CTP + H2O = CMP + diphosphate + H(+)</text>
        <dbReference type="Rhea" id="RHEA:27762"/>
        <dbReference type="ChEBI" id="CHEBI:15377"/>
        <dbReference type="ChEBI" id="CHEBI:15378"/>
        <dbReference type="ChEBI" id="CHEBI:33019"/>
        <dbReference type="ChEBI" id="CHEBI:37563"/>
        <dbReference type="ChEBI" id="CHEBI:60377"/>
        <dbReference type="EC" id="3.6.1.9"/>
    </reaction>
    <physiologicalReaction direction="left-to-right" evidence="26">
        <dbReference type="Rhea" id="RHEA:27763"/>
    </physiologicalReaction>
</comment>
<keyword evidence="10" id="KW-0479">Metal-binding</keyword>
<evidence type="ECO:0000256" key="6">
    <source>
        <dbReference type="ARBA" id="ARBA00012029"/>
    </source>
</evidence>
<proteinExistence type="predicted"/>
<feature type="transmembrane region" description="Helical" evidence="39">
    <location>
        <begin position="122"/>
        <end position="144"/>
    </location>
</feature>
<evidence type="ECO:0000256" key="34">
    <source>
        <dbReference type="ARBA" id="ARBA00048023"/>
    </source>
</evidence>
<evidence type="ECO:0000256" key="7">
    <source>
        <dbReference type="ARBA" id="ARBA00022475"/>
    </source>
</evidence>
<evidence type="ECO:0000256" key="27">
    <source>
        <dbReference type="ARBA" id="ARBA00045000"/>
    </source>
</evidence>
<evidence type="ECO:0000256" key="20">
    <source>
        <dbReference type="ARBA" id="ARBA00038862"/>
    </source>
</evidence>
<comment type="catalytic activity">
    <reaction evidence="35">
        <text>GTP + H2O = GMP + diphosphate + H(+)</text>
        <dbReference type="Rhea" id="RHEA:29391"/>
        <dbReference type="ChEBI" id="CHEBI:15377"/>
        <dbReference type="ChEBI" id="CHEBI:15378"/>
        <dbReference type="ChEBI" id="CHEBI:33019"/>
        <dbReference type="ChEBI" id="CHEBI:37565"/>
        <dbReference type="ChEBI" id="CHEBI:58115"/>
        <dbReference type="EC" id="3.6.1.9"/>
    </reaction>
    <physiologicalReaction direction="left-to-right" evidence="35">
        <dbReference type="Rhea" id="RHEA:29392"/>
    </physiologicalReaction>
</comment>
<dbReference type="Pfam" id="PF01033">
    <property type="entry name" value="Somatomedin_B"/>
    <property type="match status" value="2"/>
</dbReference>
<dbReference type="EC" id="3.6.1.9" evidence="20"/>
<sequence>MEDVDLADVQCLGELLGSFQDLRDSKESYALSKHLKASHSDVIRAVSLCQTRKRKSVHCLLVEQVYLANRTMQSTLNLSTEEPVKRNTVKKYKIICIVTSLLNEHLLEVTDLGLTLKLHMRIVFIVLLILLVAVSLALGLVAGLRQQEEQGSCRKKCFDASHRGLEGCRCDAGCKGRGDCCWDFEDTCVQSTQIWTCNKFRCGETRLESSLCSCSDDCLQRKDCCADYKSVCQGETSWVDEDCSTAQQPQCPEGFDLPPVILFSMDGFRAEYLQTWSTLVPNINKLKTCGVHSQYLRPAYPTKTFPNHYTIVTGLYPESHGIIDNNMYDINLNKNFSLSSKEKDNPAWWQGQPIWLTAMYQGLKVGTYFWPGSDVAINGTFPSIYKIYNRSVTYEERIFTLLKWLDLPKAERPDFYTIYVEEPDSQGHNYGPVSAGVIQALQLVDKTFGLLMEGLKQRNLVNCVNIILLADHGMDQTYCDKLEYMADYFSSINFYMFEGPAPRIRTRNIPQDFFTFNSEEIVRNLSCRKPDQHFKPYLSPDLPKRLHFAKNVRIDKVNLLVDRQWQAVRNRAYSYCGGGNHGYDNEFKSMEAIFLAHGPSFKQKTEVEPFDNIEVYNLLCDLLHIQPAPNNGTHGSLNHLLKVPFYEPSHAEELSKFSVCGFTAPLPTDTLGCSCSRLQTNSDLERVNQMLDLTQDEITATEKLNLPFGRPRLIQKNKEPCLLYHREYVSGFDKTLRMPLWSSYTVPKPGDTSPLPPTVPDCLRADVRVAPSESQNCSFSLADKNITHGFLYPPANNRTSNSQYDALITSNLVPMYEAFKTMWDYFHSVLLVKYAMERNGVNVVSGPVFDYDYDGHFDAPDEIADYAVNTSVPIPTHYFVVLTSCKNQSQTPDACTGWLDVLPFVIPHRPTNVESCPENKSESLWVEERFNVHTARVRDVELLTGLDFYQEKAQPVSEILQLKTYLPVFETVI</sequence>
<dbReference type="SUPFAM" id="SSF54060">
    <property type="entry name" value="His-Me finger endonucleases"/>
    <property type="match status" value="1"/>
</dbReference>
<dbReference type="GO" id="GO:0005576">
    <property type="term" value="C:extracellular region"/>
    <property type="evidence" value="ECO:0007669"/>
    <property type="project" value="UniProtKB-SubCell"/>
</dbReference>
<evidence type="ECO:0000256" key="15">
    <source>
        <dbReference type="ARBA" id="ARBA00022968"/>
    </source>
</evidence>
<dbReference type="GO" id="GO:0009986">
    <property type="term" value="C:cell surface"/>
    <property type="evidence" value="ECO:0007669"/>
    <property type="project" value="UniProtKB-ARBA"/>
</dbReference>
<dbReference type="Gene3D" id="4.10.410.20">
    <property type="match status" value="2"/>
</dbReference>
<keyword evidence="7" id="KW-1003">Cell membrane</keyword>
<evidence type="ECO:0000256" key="36">
    <source>
        <dbReference type="ARBA" id="ARBA00048730"/>
    </source>
</evidence>
<comment type="cofactor">
    <cofactor evidence="2">
        <name>Zn(2+)</name>
        <dbReference type="ChEBI" id="CHEBI:29105"/>
    </cofactor>
</comment>
<dbReference type="InterPro" id="IPR044925">
    <property type="entry name" value="His-Me_finger_sf"/>
</dbReference>
<comment type="function">
    <text evidence="31">Hydrolase that metabolizes extracellular nucleotides, including ATP, GTP, UTP and CTP. Limits mast cells and basophils response during inflammation and during the chronic phases of allergic responses by eliminating extracellular ATP, a signaling molecule activating these cells in an autocrine manner. Metabolizes extracellular ATP in the lumen of the small intestine, and thereby prevents ATP-induced apoptosis of intestinal plasmacytoid dendritic cells. Has a broad specificity and can also hydrolyze UDP-GlcNAc into UMP and GlcNAc-1-phosphate and potentially several other intracellular nucleotide sugars, including UDP-GalNAc, CMP-NeuAc, GDP-Fuc, and UDP-GlcA. Thereby, could modulate glycan biosynthesis and protein glycosylation. Can hydrolyze extracellular dinucleoside polyphosphates, including the vasoactive adenosine polyphosphates as well. In addition, displays an alkaline phosphodiesterase activity in vitro.</text>
</comment>
<dbReference type="SUPFAM" id="SSF53649">
    <property type="entry name" value="Alkaline phosphatase-like"/>
    <property type="match status" value="1"/>
</dbReference>
<evidence type="ECO:0000256" key="24">
    <source>
        <dbReference type="ARBA" id="ARBA00044879"/>
    </source>
</evidence>
<evidence type="ECO:0000256" key="29">
    <source>
        <dbReference type="ARBA" id="ARBA00045012"/>
    </source>
</evidence>
<comment type="catalytic activity">
    <reaction evidence="37">
        <text>P(1),P(4)-bis(5'-adenosyl) tetraphosphate + H2O = AMP + ATP + 2 H(+)</text>
        <dbReference type="Rhea" id="RHEA:32039"/>
        <dbReference type="ChEBI" id="CHEBI:15377"/>
        <dbReference type="ChEBI" id="CHEBI:15378"/>
        <dbReference type="ChEBI" id="CHEBI:30616"/>
        <dbReference type="ChEBI" id="CHEBI:58141"/>
        <dbReference type="ChEBI" id="CHEBI:456215"/>
    </reaction>
    <physiologicalReaction direction="left-to-right" evidence="37">
        <dbReference type="Rhea" id="RHEA:32040"/>
    </physiologicalReaction>
</comment>
<feature type="domain" description="SMB" evidence="40">
    <location>
        <begin position="193"/>
        <end position="237"/>
    </location>
</feature>
<comment type="catalytic activity">
    <reaction evidence="32">
        <text>UTP + H2O = UMP + diphosphate + H(+)</text>
        <dbReference type="Rhea" id="RHEA:29395"/>
        <dbReference type="ChEBI" id="CHEBI:15377"/>
        <dbReference type="ChEBI" id="CHEBI:15378"/>
        <dbReference type="ChEBI" id="CHEBI:33019"/>
        <dbReference type="ChEBI" id="CHEBI:46398"/>
        <dbReference type="ChEBI" id="CHEBI:57865"/>
        <dbReference type="EC" id="3.6.1.9"/>
    </reaction>
    <physiologicalReaction direction="left-to-right" evidence="32">
        <dbReference type="Rhea" id="RHEA:29396"/>
    </physiologicalReaction>
</comment>
<dbReference type="SMART" id="SM00201">
    <property type="entry name" value="SO"/>
    <property type="match status" value="2"/>
</dbReference>
<dbReference type="InterPro" id="IPR044929">
    <property type="entry name" value="DNA/RNA_non-sp_Endonuclease_sf"/>
</dbReference>
<dbReference type="PROSITE" id="PS50958">
    <property type="entry name" value="SMB_2"/>
    <property type="match status" value="2"/>
</dbReference>
<evidence type="ECO:0000256" key="9">
    <source>
        <dbReference type="ARBA" id="ARBA00022692"/>
    </source>
</evidence>
<dbReference type="InterPro" id="IPR017850">
    <property type="entry name" value="Alkaline_phosphatase_core_sf"/>
</dbReference>
<keyword evidence="42" id="KW-1185">Reference proteome</keyword>
<dbReference type="AlphaFoldDB" id="A0A6B0RN37"/>
<evidence type="ECO:0000256" key="3">
    <source>
        <dbReference type="ARBA" id="ARBA00004613"/>
    </source>
</evidence>
<comment type="catalytic activity">
    <reaction evidence="34">
        <text>P(1),P(3)-bis(5'-adenosyl) triphosphate + H2O = AMP + ADP + 2 H(+)</text>
        <dbReference type="Rhea" id="RHEA:13893"/>
        <dbReference type="ChEBI" id="CHEBI:15377"/>
        <dbReference type="ChEBI" id="CHEBI:15378"/>
        <dbReference type="ChEBI" id="CHEBI:58529"/>
        <dbReference type="ChEBI" id="CHEBI:456215"/>
        <dbReference type="ChEBI" id="CHEBI:456216"/>
    </reaction>
    <physiologicalReaction direction="left-to-right" evidence="34">
        <dbReference type="Rhea" id="RHEA:13894"/>
    </physiologicalReaction>
</comment>
<evidence type="ECO:0000256" key="4">
    <source>
        <dbReference type="ARBA" id="ARBA00004655"/>
    </source>
</evidence>
<dbReference type="FunFam" id="3.40.720.10:FF:000010">
    <property type="entry name" value="Ectonucleotide pyrophosphatase/phosphodiesterase family member 1"/>
    <property type="match status" value="1"/>
</dbReference>
<evidence type="ECO:0000256" key="22">
    <source>
        <dbReference type="ARBA" id="ARBA00041247"/>
    </source>
</evidence>
<dbReference type="GO" id="GO:0016324">
    <property type="term" value="C:apical plasma membrane"/>
    <property type="evidence" value="ECO:0007669"/>
    <property type="project" value="UniProtKB-SubCell"/>
</dbReference>
<evidence type="ECO:0000256" key="14">
    <source>
        <dbReference type="ARBA" id="ARBA00022837"/>
    </source>
</evidence>
<dbReference type="InterPro" id="IPR001212">
    <property type="entry name" value="Somatomedin_B_dom"/>
</dbReference>
<feature type="domain" description="SMB" evidence="40">
    <location>
        <begin position="149"/>
        <end position="192"/>
    </location>
</feature>
<keyword evidence="15" id="KW-0735">Signal-anchor</keyword>
<keyword evidence="16 39" id="KW-1133">Transmembrane helix</keyword>
<evidence type="ECO:0000256" key="33">
    <source>
        <dbReference type="ARBA" id="ARBA00047507"/>
    </source>
</evidence>
<dbReference type="EC" id="3.1.4.1" evidence="6"/>
<evidence type="ECO:0000256" key="8">
    <source>
        <dbReference type="ARBA" id="ARBA00022525"/>
    </source>
</evidence>
<dbReference type="InterPro" id="IPR002591">
    <property type="entry name" value="Phosphodiest/P_Trfase"/>
</dbReference>
<dbReference type="Proteomes" id="UP000322234">
    <property type="component" value="Unassembled WGS sequence"/>
</dbReference>
<protein>
    <recommendedName>
        <fullName evidence="21">Ectonucleotide pyrophosphatase/phosphodiesterase family member 3</fullName>
        <ecNumber evidence="6">3.1.4.1</ecNumber>
        <ecNumber evidence="20">3.6.1.9</ecNumber>
    </recommendedName>
    <alternativeName>
        <fullName evidence="30">Alkaline phosphodiesterase I</fullName>
    </alternativeName>
    <alternativeName>
        <fullName evidence="29">Dinucleoside polyphosphatase</fullName>
    </alternativeName>
    <alternativeName>
        <fullName evidence="27">Nucleotide diphosphatase</fullName>
    </alternativeName>
    <alternativeName>
        <fullName evidence="28">Nucleotide pyrophosphatase</fullName>
    </alternativeName>
    <alternativeName>
        <fullName evidence="23">Phosphodiesterase I beta</fullName>
    </alternativeName>
    <alternativeName>
        <fullName evidence="22">Phosphodiesterase I/nucleotide pyrophosphatase 3</fullName>
    </alternativeName>
</protein>
<dbReference type="FunFam" id="4.10.410.20:FF:000004">
    <property type="entry name" value="ectonucleotide pyrophosphatase/phosphodiesterase family member 3"/>
    <property type="match status" value="1"/>
</dbReference>
<evidence type="ECO:0000256" key="28">
    <source>
        <dbReference type="ARBA" id="ARBA00045010"/>
    </source>
</evidence>
<dbReference type="InterPro" id="IPR020821">
    <property type="entry name" value="ENPP1-3/EXOG-like_nuc-like"/>
</dbReference>
<evidence type="ECO:0000256" key="12">
    <source>
        <dbReference type="ARBA" id="ARBA00022801"/>
    </source>
</evidence>
<accession>A0A6B0RN37</accession>
<comment type="catalytic activity">
    <reaction evidence="33">
        <text>P(1),P(4)-bis(5'-guanosyl) tetraphosphate + H2O = GMP + GTP + 2 H(+)</text>
        <dbReference type="Rhea" id="RHEA:22484"/>
        <dbReference type="ChEBI" id="CHEBI:15377"/>
        <dbReference type="ChEBI" id="CHEBI:15378"/>
        <dbReference type="ChEBI" id="CHEBI:37565"/>
        <dbReference type="ChEBI" id="CHEBI:57553"/>
        <dbReference type="ChEBI" id="CHEBI:58115"/>
    </reaction>
</comment>
<evidence type="ECO:0000256" key="18">
    <source>
        <dbReference type="ARBA" id="ARBA00023157"/>
    </source>
</evidence>
<gene>
    <name evidence="41" type="ORF">E5288_WYG003405</name>
</gene>
<evidence type="ECO:0000256" key="10">
    <source>
        <dbReference type="ARBA" id="ARBA00022723"/>
    </source>
</evidence>
<evidence type="ECO:0000256" key="2">
    <source>
        <dbReference type="ARBA" id="ARBA00001947"/>
    </source>
</evidence>
<dbReference type="Gene3D" id="3.40.570.10">
    <property type="entry name" value="Extracellular Endonuclease, subunit A"/>
    <property type="match status" value="1"/>
</dbReference>
<dbReference type="GO" id="GO:0004528">
    <property type="term" value="F:phosphodiesterase I activity"/>
    <property type="evidence" value="ECO:0007669"/>
    <property type="project" value="UniProtKB-EC"/>
</dbReference>
<keyword evidence="11" id="KW-0677">Repeat</keyword>
<dbReference type="SMART" id="SM00892">
    <property type="entry name" value="Endonuclease_NS"/>
    <property type="match status" value="1"/>
</dbReference>
<dbReference type="PROSITE" id="PS00524">
    <property type="entry name" value="SMB_1"/>
    <property type="match status" value="2"/>
</dbReference>
<dbReference type="PANTHER" id="PTHR10151:SF107">
    <property type="entry name" value="ECTONUCLEOTIDE PYROPHOSPHATASE_PHOSPHODIESTERASE FAMILY MEMBER 3"/>
    <property type="match status" value="1"/>
</dbReference>
<evidence type="ECO:0000256" key="38">
    <source>
        <dbReference type="ARBA" id="ARBA00049487"/>
    </source>
</evidence>
<keyword evidence="14" id="KW-0106">Calcium</keyword>
<comment type="catalytic activity">
    <reaction evidence="24">
        <text>a ribonucleoside 5'-triphosphate + H2O = a ribonucleoside 5'-phosphate + diphosphate + H(+)</text>
        <dbReference type="Rhea" id="RHEA:23996"/>
        <dbReference type="ChEBI" id="CHEBI:15377"/>
        <dbReference type="ChEBI" id="CHEBI:15378"/>
        <dbReference type="ChEBI" id="CHEBI:33019"/>
        <dbReference type="ChEBI" id="CHEBI:58043"/>
        <dbReference type="ChEBI" id="CHEBI:61557"/>
        <dbReference type="EC" id="3.6.1.9"/>
    </reaction>
    <physiologicalReaction direction="left-to-right" evidence="24">
        <dbReference type="Rhea" id="RHEA:23997"/>
    </physiologicalReaction>
</comment>
<keyword evidence="13" id="KW-0862">Zinc</keyword>
<evidence type="ECO:0000256" key="39">
    <source>
        <dbReference type="SAM" id="Phobius"/>
    </source>
</evidence>
<dbReference type="CDD" id="cd00091">
    <property type="entry name" value="NUC"/>
    <property type="match status" value="1"/>
</dbReference>
<keyword evidence="19" id="KW-0325">Glycoprotein</keyword>
<dbReference type="GO" id="GO:0046872">
    <property type="term" value="F:metal ion binding"/>
    <property type="evidence" value="ECO:0007669"/>
    <property type="project" value="UniProtKB-KW"/>
</dbReference>
<reference evidence="41" key="1">
    <citation type="submission" date="2019-10" db="EMBL/GenBank/DDBJ databases">
        <title>The sequence and de novo assembly of the wild yak genome.</title>
        <authorList>
            <person name="Liu Y."/>
        </authorList>
    </citation>
    <scope>NUCLEOTIDE SEQUENCE [LARGE SCALE GENOMIC DNA]</scope>
    <source>
        <strain evidence="41">WY2019</strain>
    </source>
</reference>
<dbReference type="CDD" id="cd16018">
    <property type="entry name" value="Enpp"/>
    <property type="match status" value="1"/>
</dbReference>
<evidence type="ECO:0000256" key="1">
    <source>
        <dbReference type="ARBA" id="ARBA00000983"/>
    </source>
</evidence>
<evidence type="ECO:0000259" key="40">
    <source>
        <dbReference type="PROSITE" id="PS50958"/>
    </source>
</evidence>
<comment type="subcellular location">
    <subcellularLocation>
        <location evidence="4">Apical cell membrane</location>
        <topology evidence="4">Single-pass type II membrane protein</topology>
    </subcellularLocation>
    <subcellularLocation>
        <location evidence="3">Secreted</location>
    </subcellularLocation>
</comment>
<evidence type="ECO:0000256" key="5">
    <source>
        <dbReference type="ARBA" id="ARBA00011407"/>
    </source>
</evidence>
<evidence type="ECO:0000256" key="23">
    <source>
        <dbReference type="ARBA" id="ARBA00041699"/>
    </source>
</evidence>
<dbReference type="Gene3D" id="3.40.720.10">
    <property type="entry name" value="Alkaline Phosphatase, subunit A"/>
    <property type="match status" value="1"/>
</dbReference>
<dbReference type="SUPFAM" id="SSF90188">
    <property type="entry name" value="Somatomedin B domain"/>
    <property type="match status" value="2"/>
</dbReference>
<evidence type="ECO:0000313" key="42">
    <source>
        <dbReference type="Proteomes" id="UP000322234"/>
    </source>
</evidence>
<evidence type="ECO:0000256" key="32">
    <source>
        <dbReference type="ARBA" id="ARBA00047299"/>
    </source>
</evidence>
<keyword evidence="9 39" id="KW-0812">Transmembrane</keyword>
<comment type="catalytic activity">
    <reaction evidence="36">
        <text>UDP-N-acetyl-alpha-D-glucosamine + H2O = N-acetyl-alpha-D-glucosamine 1-phosphate + UMP + 2 H(+)</text>
        <dbReference type="Rhea" id="RHEA:29547"/>
        <dbReference type="ChEBI" id="CHEBI:15377"/>
        <dbReference type="ChEBI" id="CHEBI:15378"/>
        <dbReference type="ChEBI" id="CHEBI:57705"/>
        <dbReference type="ChEBI" id="CHEBI:57776"/>
        <dbReference type="ChEBI" id="CHEBI:57865"/>
    </reaction>
    <physiologicalReaction direction="left-to-right" evidence="36">
        <dbReference type="Rhea" id="RHEA:29548"/>
    </physiologicalReaction>
</comment>
<keyword evidence="18" id="KW-1015">Disulfide bond</keyword>
<dbReference type="InterPro" id="IPR001604">
    <property type="entry name" value="Endo_G_ENPP1-like_dom"/>
</dbReference>
<evidence type="ECO:0000256" key="26">
    <source>
        <dbReference type="ARBA" id="ARBA00044922"/>
    </source>
</evidence>
<keyword evidence="17 39" id="KW-0472">Membrane</keyword>
<evidence type="ECO:0000256" key="13">
    <source>
        <dbReference type="ARBA" id="ARBA00022833"/>
    </source>
</evidence>
<dbReference type="FunFam" id="3.40.570.10:FF:000005">
    <property type="entry name" value="ectonucleotide pyrophosphatase/phosphodiesterase family member 3"/>
    <property type="match status" value="1"/>
</dbReference>
<dbReference type="Pfam" id="PF01663">
    <property type="entry name" value="Phosphodiest"/>
    <property type="match status" value="1"/>
</dbReference>
<evidence type="ECO:0000256" key="11">
    <source>
        <dbReference type="ARBA" id="ARBA00022737"/>
    </source>
</evidence>
<comment type="caution">
    <text evidence="41">The sequence shown here is derived from an EMBL/GenBank/DDBJ whole genome shotgun (WGS) entry which is preliminary data.</text>
</comment>
<evidence type="ECO:0000256" key="16">
    <source>
        <dbReference type="ARBA" id="ARBA00022989"/>
    </source>
</evidence>
<name>A0A6B0RN37_9CETA</name>
<evidence type="ECO:0000256" key="25">
    <source>
        <dbReference type="ARBA" id="ARBA00044894"/>
    </source>
</evidence>
<comment type="catalytic activity">
    <reaction evidence="25">
        <text>ATP + H2O = AMP + diphosphate + H(+)</text>
        <dbReference type="Rhea" id="RHEA:14245"/>
        <dbReference type="ChEBI" id="CHEBI:15377"/>
        <dbReference type="ChEBI" id="CHEBI:15378"/>
        <dbReference type="ChEBI" id="CHEBI:30616"/>
        <dbReference type="ChEBI" id="CHEBI:33019"/>
        <dbReference type="ChEBI" id="CHEBI:456215"/>
        <dbReference type="EC" id="3.6.1.9"/>
    </reaction>
    <physiologicalReaction direction="left-to-right" evidence="25">
        <dbReference type="Rhea" id="RHEA:14246"/>
    </physiologicalReaction>
</comment>
<evidence type="ECO:0000256" key="19">
    <source>
        <dbReference type="ARBA" id="ARBA00023180"/>
    </source>
</evidence>
<dbReference type="FunFam" id="4.10.410.20:FF:000001">
    <property type="entry name" value="Ectonucleotide pyrophosphatase/phosphodiesterase family member 2"/>
    <property type="match status" value="1"/>
</dbReference>
<evidence type="ECO:0000256" key="30">
    <source>
        <dbReference type="ARBA" id="ARBA00045013"/>
    </source>
</evidence>
<keyword evidence="8" id="KW-0964">Secreted</keyword>
<dbReference type="SMART" id="SM00477">
    <property type="entry name" value="NUC"/>
    <property type="match status" value="1"/>
</dbReference>
<evidence type="ECO:0000256" key="37">
    <source>
        <dbReference type="ARBA" id="ARBA00049048"/>
    </source>
</evidence>
<dbReference type="GO" id="GO:0009143">
    <property type="term" value="P:nucleoside triphosphate catabolic process"/>
    <property type="evidence" value="ECO:0007669"/>
    <property type="project" value="TreeGrafter"/>
</dbReference>
<evidence type="ECO:0000256" key="21">
    <source>
        <dbReference type="ARBA" id="ARBA00041154"/>
    </source>
</evidence>
<dbReference type="InterPro" id="IPR036024">
    <property type="entry name" value="Somatomedin_B-like_dom_sf"/>
</dbReference>
<evidence type="ECO:0000313" key="41">
    <source>
        <dbReference type="EMBL" id="MXQ88743.1"/>
    </source>
</evidence>
<dbReference type="PANTHER" id="PTHR10151">
    <property type="entry name" value="ECTONUCLEOTIDE PYROPHOSPHATASE/PHOSPHODIESTERASE"/>
    <property type="match status" value="1"/>
</dbReference>
<comment type="catalytic activity">
    <reaction evidence="1">
        <text>Hydrolytically removes 5'-nucleotides successively from the 3'-hydroxy termini of 3'-hydroxy-terminated oligonucleotides.</text>
        <dbReference type="EC" id="3.1.4.1"/>
    </reaction>
</comment>
<evidence type="ECO:0000256" key="31">
    <source>
        <dbReference type="ARBA" id="ARBA00045363"/>
    </source>
</evidence>
<keyword evidence="12" id="KW-0378">Hydrolase</keyword>
<evidence type="ECO:0000256" key="17">
    <source>
        <dbReference type="ARBA" id="ARBA00023136"/>
    </source>
</evidence>
<dbReference type="GO" id="GO:0047429">
    <property type="term" value="F:nucleoside triphosphate diphosphatase activity"/>
    <property type="evidence" value="ECO:0007669"/>
    <property type="project" value="UniProtKB-EC"/>
</dbReference>
<dbReference type="GO" id="GO:0003676">
    <property type="term" value="F:nucleic acid binding"/>
    <property type="evidence" value="ECO:0007669"/>
    <property type="project" value="InterPro"/>
</dbReference>
<dbReference type="EMBL" id="VBQZ03000048">
    <property type="protein sequence ID" value="MXQ88743.1"/>
    <property type="molecule type" value="Genomic_DNA"/>
</dbReference>